<keyword evidence="3" id="KW-0560">Oxidoreductase</keyword>
<dbReference type="PANTHER" id="PTHR43401:SF2">
    <property type="entry name" value="L-THREONINE 3-DEHYDROGENASE"/>
    <property type="match status" value="1"/>
</dbReference>
<dbReference type="Gene3D" id="3.90.180.10">
    <property type="entry name" value="Medium-chain alcohol dehydrogenases, catalytic domain"/>
    <property type="match status" value="1"/>
</dbReference>
<organism evidence="6 7">
    <name type="scientific">Aureimonas flava</name>
    <dbReference type="NCBI Taxonomy" id="2320271"/>
    <lineage>
        <taxon>Bacteria</taxon>
        <taxon>Pseudomonadati</taxon>
        <taxon>Pseudomonadota</taxon>
        <taxon>Alphaproteobacteria</taxon>
        <taxon>Hyphomicrobiales</taxon>
        <taxon>Aurantimonadaceae</taxon>
        <taxon>Aureimonas</taxon>
    </lineage>
</organism>
<gene>
    <name evidence="6" type="ORF">D3218_17350</name>
</gene>
<dbReference type="Proteomes" id="UP000265750">
    <property type="component" value="Unassembled WGS sequence"/>
</dbReference>
<dbReference type="OrthoDB" id="9809185at2"/>
<dbReference type="RefSeq" id="WP_119541333.1">
    <property type="nucleotide sequence ID" value="NZ_QYRN01000010.1"/>
</dbReference>
<name>A0A3A1WH69_9HYPH</name>
<sequence length="344" mass="36030">MLALQKTRPSPGFELREVPEPGVPADGEVLIRVHCAGICGTDLHIAEWTAGYESMGAAMPVTLGHEFSGIVERTGAGVPASMTGLRVTVRPSTTCGRCARCRSGHADDCTGRVGIGIGRAGAFASLVRAPAANCHALPDGLAMDVAALCEPMTVCAEAVATAEVAPGQKILVVGPGFIGQGIALLARAAGAEVVVLGREDAPRLEALRALGFRALVDTRDVELREALAPLAPFDAVIEAAGVPSLVAACLPFLRKRGIFTVVGIHPRPAEIDLTALVRAHQQIRGSYRAPPRTWDAVLAFLGDNQDTMRRLVSHNIALADAADGFEAARSRRASKVLFHLGNRP</sequence>
<dbReference type="Gene3D" id="3.40.50.720">
    <property type="entry name" value="NAD(P)-binding Rossmann-like Domain"/>
    <property type="match status" value="1"/>
</dbReference>
<dbReference type="SUPFAM" id="SSF51735">
    <property type="entry name" value="NAD(P)-binding Rossmann-fold domains"/>
    <property type="match status" value="1"/>
</dbReference>
<dbReference type="InterPro" id="IPR013149">
    <property type="entry name" value="ADH-like_C"/>
</dbReference>
<evidence type="ECO:0000313" key="6">
    <source>
        <dbReference type="EMBL" id="RIX98498.1"/>
    </source>
</evidence>
<dbReference type="GO" id="GO:0008270">
    <property type="term" value="F:zinc ion binding"/>
    <property type="evidence" value="ECO:0007669"/>
    <property type="project" value="InterPro"/>
</dbReference>
<keyword evidence="1 4" id="KW-0479">Metal-binding</keyword>
<comment type="similarity">
    <text evidence="4">Belongs to the zinc-containing alcohol dehydrogenase family.</text>
</comment>
<dbReference type="InterPro" id="IPR020843">
    <property type="entry name" value="ER"/>
</dbReference>
<evidence type="ECO:0000256" key="3">
    <source>
        <dbReference type="ARBA" id="ARBA00023002"/>
    </source>
</evidence>
<accession>A0A3A1WH69</accession>
<comment type="caution">
    <text evidence="6">The sequence shown here is derived from an EMBL/GenBank/DDBJ whole genome shotgun (WGS) entry which is preliminary data.</text>
</comment>
<dbReference type="PANTHER" id="PTHR43401">
    <property type="entry name" value="L-THREONINE 3-DEHYDROGENASE"/>
    <property type="match status" value="1"/>
</dbReference>
<dbReference type="InterPro" id="IPR002328">
    <property type="entry name" value="ADH_Zn_CS"/>
</dbReference>
<dbReference type="AlphaFoldDB" id="A0A3A1WH69"/>
<evidence type="ECO:0000313" key="7">
    <source>
        <dbReference type="Proteomes" id="UP000265750"/>
    </source>
</evidence>
<dbReference type="InterPro" id="IPR036291">
    <property type="entry name" value="NAD(P)-bd_dom_sf"/>
</dbReference>
<proteinExistence type="inferred from homology"/>
<dbReference type="EMBL" id="QYRN01000010">
    <property type="protein sequence ID" value="RIX98498.1"/>
    <property type="molecule type" value="Genomic_DNA"/>
</dbReference>
<dbReference type="InterPro" id="IPR011032">
    <property type="entry name" value="GroES-like_sf"/>
</dbReference>
<dbReference type="Pfam" id="PF00107">
    <property type="entry name" value="ADH_zinc_N"/>
    <property type="match status" value="1"/>
</dbReference>
<evidence type="ECO:0000259" key="5">
    <source>
        <dbReference type="SMART" id="SM00829"/>
    </source>
</evidence>
<reference evidence="7" key="1">
    <citation type="submission" date="2018-09" db="EMBL/GenBank/DDBJ databases">
        <authorList>
            <person name="Tuo L."/>
        </authorList>
    </citation>
    <scope>NUCLEOTIDE SEQUENCE [LARGE SCALE GENOMIC DNA]</scope>
    <source>
        <strain evidence="7">M2BS4Y-1</strain>
    </source>
</reference>
<comment type="cofactor">
    <cofactor evidence="4">
        <name>Zn(2+)</name>
        <dbReference type="ChEBI" id="CHEBI:29105"/>
    </cofactor>
</comment>
<keyword evidence="7" id="KW-1185">Reference proteome</keyword>
<dbReference type="SMART" id="SM00829">
    <property type="entry name" value="PKS_ER"/>
    <property type="match status" value="1"/>
</dbReference>
<evidence type="ECO:0000256" key="4">
    <source>
        <dbReference type="RuleBase" id="RU361277"/>
    </source>
</evidence>
<evidence type="ECO:0000256" key="2">
    <source>
        <dbReference type="ARBA" id="ARBA00022833"/>
    </source>
</evidence>
<protein>
    <submittedName>
        <fullName evidence="6">Alcohol dehydrogenase</fullName>
    </submittedName>
</protein>
<feature type="domain" description="Enoyl reductase (ER)" evidence="5">
    <location>
        <begin position="6"/>
        <end position="338"/>
    </location>
</feature>
<dbReference type="SUPFAM" id="SSF50129">
    <property type="entry name" value="GroES-like"/>
    <property type="match status" value="1"/>
</dbReference>
<dbReference type="Pfam" id="PF08240">
    <property type="entry name" value="ADH_N"/>
    <property type="match status" value="1"/>
</dbReference>
<dbReference type="InterPro" id="IPR013154">
    <property type="entry name" value="ADH-like_N"/>
</dbReference>
<evidence type="ECO:0000256" key="1">
    <source>
        <dbReference type="ARBA" id="ARBA00022723"/>
    </source>
</evidence>
<dbReference type="PROSITE" id="PS00059">
    <property type="entry name" value="ADH_ZINC"/>
    <property type="match status" value="1"/>
</dbReference>
<keyword evidence="2 4" id="KW-0862">Zinc</keyword>
<dbReference type="GO" id="GO:0016616">
    <property type="term" value="F:oxidoreductase activity, acting on the CH-OH group of donors, NAD or NADP as acceptor"/>
    <property type="evidence" value="ECO:0007669"/>
    <property type="project" value="UniProtKB-ARBA"/>
</dbReference>
<dbReference type="InterPro" id="IPR050129">
    <property type="entry name" value="Zn_alcohol_dh"/>
</dbReference>